<dbReference type="Proteomes" id="UP000031443">
    <property type="component" value="Unassembled WGS sequence"/>
</dbReference>
<feature type="compositionally biased region" description="Polar residues" evidence="1">
    <location>
        <begin position="72"/>
        <end position="83"/>
    </location>
</feature>
<protein>
    <submittedName>
        <fullName evidence="2">Uncharacterized protein</fullName>
    </submittedName>
</protein>
<feature type="region of interest" description="Disordered" evidence="1">
    <location>
        <begin position="72"/>
        <end position="111"/>
    </location>
</feature>
<reference evidence="3" key="1">
    <citation type="journal article" date="2013" name="Nat. Genet.">
        <title>The draft genomes of soft-shell turtle and green sea turtle yield insights into the development and evolution of the turtle-specific body plan.</title>
        <authorList>
            <person name="Wang Z."/>
            <person name="Pascual-Anaya J."/>
            <person name="Zadissa A."/>
            <person name="Li W."/>
            <person name="Niimura Y."/>
            <person name="Huang Z."/>
            <person name="Li C."/>
            <person name="White S."/>
            <person name="Xiong Z."/>
            <person name="Fang D."/>
            <person name="Wang B."/>
            <person name="Ming Y."/>
            <person name="Chen Y."/>
            <person name="Zheng Y."/>
            <person name="Kuraku S."/>
            <person name="Pignatelli M."/>
            <person name="Herrero J."/>
            <person name="Beal K."/>
            <person name="Nozawa M."/>
            <person name="Li Q."/>
            <person name="Wang J."/>
            <person name="Zhang H."/>
            <person name="Yu L."/>
            <person name="Shigenobu S."/>
            <person name="Wang J."/>
            <person name="Liu J."/>
            <person name="Flicek P."/>
            <person name="Searle S."/>
            <person name="Wang J."/>
            <person name="Kuratani S."/>
            <person name="Yin Y."/>
            <person name="Aken B."/>
            <person name="Zhang G."/>
            <person name="Irie N."/>
        </authorList>
    </citation>
    <scope>NUCLEOTIDE SEQUENCE [LARGE SCALE GENOMIC DNA]</scope>
</reference>
<proteinExistence type="predicted"/>
<gene>
    <name evidence="2" type="ORF">UY3_02191</name>
</gene>
<organism evidence="2 3">
    <name type="scientific">Chelonia mydas</name>
    <name type="common">Green sea-turtle</name>
    <name type="synonym">Chelonia agassizi</name>
    <dbReference type="NCBI Taxonomy" id="8469"/>
    <lineage>
        <taxon>Eukaryota</taxon>
        <taxon>Metazoa</taxon>
        <taxon>Chordata</taxon>
        <taxon>Craniata</taxon>
        <taxon>Vertebrata</taxon>
        <taxon>Euteleostomi</taxon>
        <taxon>Archelosauria</taxon>
        <taxon>Testudinata</taxon>
        <taxon>Testudines</taxon>
        <taxon>Cryptodira</taxon>
        <taxon>Durocryptodira</taxon>
        <taxon>Americhelydia</taxon>
        <taxon>Chelonioidea</taxon>
        <taxon>Cheloniidae</taxon>
        <taxon>Chelonia</taxon>
    </lineage>
</organism>
<feature type="region of interest" description="Disordered" evidence="1">
    <location>
        <begin position="24"/>
        <end position="46"/>
    </location>
</feature>
<evidence type="ECO:0000313" key="3">
    <source>
        <dbReference type="Proteomes" id="UP000031443"/>
    </source>
</evidence>
<sequence length="199" mass="20571">MIDSVTFRDLRDFFWSRSGAAASPGAARTADWQPAPGPPEQLTGSQPWAWQSSSPGINGAVAEVGSAAPGMEQQQSAHYMSSSGGAGTAESPGSALFASHPPPRGFSPGDSENICKALSTLSSSLHQCLLSITPVSLHPGGNNVSYKPVPAAPDTLKPPGHIDLLCTEMENTVLKCKAAIGCPVYTRVPSISATSRAEL</sequence>
<name>M7BRR6_CHEMY</name>
<dbReference type="AlphaFoldDB" id="M7BRR6"/>
<evidence type="ECO:0000256" key="1">
    <source>
        <dbReference type="SAM" id="MobiDB-lite"/>
    </source>
</evidence>
<keyword evidence="3" id="KW-1185">Reference proteome</keyword>
<accession>M7BRR6</accession>
<dbReference type="EMBL" id="KB508622">
    <property type="protein sequence ID" value="EMP40591.1"/>
    <property type="molecule type" value="Genomic_DNA"/>
</dbReference>
<evidence type="ECO:0000313" key="2">
    <source>
        <dbReference type="EMBL" id="EMP40591.1"/>
    </source>
</evidence>